<evidence type="ECO:0000313" key="4">
    <source>
        <dbReference type="Proteomes" id="UP001420932"/>
    </source>
</evidence>
<sequence>MHLISLSCPDGAVHTWTAAAERRRLRAGPPRTRAALVEAKPVAPLARDSGESYAVQVLAAAPQPATASRAKDLQAEARALARAANASVYSPELLSLKYGSRPIKVVRRALEILTGLGGFAFKLYLDDRNGQLDANKRVRAVELRKILTRLGATFVKIGQGLSTRPDLCPPEYLEELAELQEAFSCIERDLERPLESIYSSITPSPIAAASLGQVYKAQLKYSGQIVAVKVQRPGIEESIGLDFYLIRGVGFLINKYVDIITSDVVALVDEFARRVYQELNYVQEGQNARRFKKLYADKEDVLVPDIFWDYTSGKVLTMDWVEGCKLSEQEAIERQGLRVLDLVNTGIQCSLRQLLEYGYFHADPHPGNLLATPDGKLAFIDFGMMSETPEEARFAIIGHVVHLVNRDYEAMARDYYALDFLSPEVDVSPIVPALQNFFDDALNYTVSELNFKTLVDGLGNVLYQYPFNVPAYYALILRSLTVLEGLALYADPNFKVLAASYPYFAKRLLTDPNPYLRDALIELLFKDGRFRWNRLENLLVEGRKDRDFSAKEALQPVLKLLLDPEGVELRGLVIKETVCVTEAIVLGTMIDTYNSVPNFMRTLLLNNSNFGPLAISTSERDSMLELRGQVLRIWGLLRSSENFDPTILQPILQVLQEPEARNFGNRVIGGITQRLAARLLQQVLRTPLSTASSSTS</sequence>
<evidence type="ECO:0000313" key="3">
    <source>
        <dbReference type="EMBL" id="KAK9135320.1"/>
    </source>
</evidence>
<dbReference type="CDD" id="cd05121">
    <property type="entry name" value="ABC1_ADCK3-like"/>
    <property type="match status" value="1"/>
</dbReference>
<dbReference type="Gene3D" id="1.10.510.10">
    <property type="entry name" value="Transferase(Phosphotransferase) domain 1"/>
    <property type="match status" value="1"/>
</dbReference>
<organism evidence="3 4">
    <name type="scientific">Stephania yunnanensis</name>
    <dbReference type="NCBI Taxonomy" id="152371"/>
    <lineage>
        <taxon>Eukaryota</taxon>
        <taxon>Viridiplantae</taxon>
        <taxon>Streptophyta</taxon>
        <taxon>Embryophyta</taxon>
        <taxon>Tracheophyta</taxon>
        <taxon>Spermatophyta</taxon>
        <taxon>Magnoliopsida</taxon>
        <taxon>Ranunculales</taxon>
        <taxon>Menispermaceae</taxon>
        <taxon>Menispermoideae</taxon>
        <taxon>Cissampelideae</taxon>
        <taxon>Stephania</taxon>
    </lineage>
</organism>
<dbReference type="AlphaFoldDB" id="A0AAP0JKL2"/>
<dbReference type="InterPro" id="IPR000719">
    <property type="entry name" value="Prot_kinase_dom"/>
</dbReference>
<dbReference type="PROSITE" id="PS50011">
    <property type="entry name" value="PROTEIN_KINASE_DOM"/>
    <property type="match status" value="1"/>
</dbReference>
<keyword evidence="4" id="KW-1185">Reference proteome</keyword>
<dbReference type="GO" id="GO:0004672">
    <property type="term" value="F:protein kinase activity"/>
    <property type="evidence" value="ECO:0007669"/>
    <property type="project" value="InterPro"/>
</dbReference>
<name>A0AAP0JKL2_9MAGN</name>
<protein>
    <recommendedName>
        <fullName evidence="2">Protein kinase domain-containing protein</fullName>
    </recommendedName>
</protein>
<dbReference type="InterPro" id="IPR004147">
    <property type="entry name" value="ABC1_dom"/>
</dbReference>
<reference evidence="3 4" key="1">
    <citation type="submission" date="2024-01" db="EMBL/GenBank/DDBJ databases">
        <title>Genome assemblies of Stephania.</title>
        <authorList>
            <person name="Yang L."/>
        </authorList>
    </citation>
    <scope>NUCLEOTIDE SEQUENCE [LARGE SCALE GENOMIC DNA]</scope>
    <source>
        <strain evidence="3">YNDBR</strain>
        <tissue evidence="3">Leaf</tissue>
    </source>
</reference>
<dbReference type="EMBL" id="JBBNAF010000006">
    <property type="protein sequence ID" value="KAK9135320.1"/>
    <property type="molecule type" value="Genomic_DNA"/>
</dbReference>
<dbReference type="SUPFAM" id="SSF48371">
    <property type="entry name" value="ARM repeat"/>
    <property type="match status" value="1"/>
</dbReference>
<dbReference type="Proteomes" id="UP001420932">
    <property type="component" value="Unassembled WGS sequence"/>
</dbReference>
<dbReference type="PANTHER" id="PTHR10566:SF120">
    <property type="entry name" value="PROTEIN ACTIVITY OF BC1 COMPLEX KINASE 3, CHLOROPLASTIC"/>
    <property type="match status" value="1"/>
</dbReference>
<comment type="similarity">
    <text evidence="1">Belongs to the protein kinase superfamily. ADCK protein kinase family.</text>
</comment>
<dbReference type="InterPro" id="IPR050154">
    <property type="entry name" value="UbiB_kinase"/>
</dbReference>
<evidence type="ECO:0000256" key="1">
    <source>
        <dbReference type="ARBA" id="ARBA00009670"/>
    </source>
</evidence>
<feature type="domain" description="Protein kinase" evidence="2">
    <location>
        <begin position="200"/>
        <end position="530"/>
    </location>
</feature>
<comment type="caution">
    <text evidence="3">The sequence shown here is derived from an EMBL/GenBank/DDBJ whole genome shotgun (WGS) entry which is preliminary data.</text>
</comment>
<dbReference type="InterPro" id="IPR016024">
    <property type="entry name" value="ARM-type_fold"/>
</dbReference>
<accession>A0AAP0JKL2</accession>
<gene>
    <name evidence="3" type="ORF">Syun_014650</name>
</gene>
<evidence type="ECO:0000259" key="2">
    <source>
        <dbReference type="PROSITE" id="PS50011"/>
    </source>
</evidence>
<dbReference type="PANTHER" id="PTHR10566">
    <property type="entry name" value="CHAPERONE-ACTIVITY OF BC1 COMPLEX CABC1 -RELATED"/>
    <property type="match status" value="1"/>
</dbReference>
<dbReference type="InterPro" id="IPR011009">
    <property type="entry name" value="Kinase-like_dom_sf"/>
</dbReference>
<dbReference type="Pfam" id="PF03109">
    <property type="entry name" value="ABC1"/>
    <property type="match status" value="1"/>
</dbReference>
<dbReference type="SUPFAM" id="SSF56112">
    <property type="entry name" value="Protein kinase-like (PK-like)"/>
    <property type="match status" value="1"/>
</dbReference>
<dbReference type="GO" id="GO:0005524">
    <property type="term" value="F:ATP binding"/>
    <property type="evidence" value="ECO:0007669"/>
    <property type="project" value="InterPro"/>
</dbReference>
<proteinExistence type="inferred from homology"/>